<feature type="transmembrane region" description="Helical" evidence="9">
    <location>
        <begin position="244"/>
        <end position="270"/>
    </location>
</feature>
<feature type="transmembrane region" description="Helical" evidence="9">
    <location>
        <begin position="219"/>
        <end position="238"/>
    </location>
</feature>
<evidence type="ECO:0000256" key="6">
    <source>
        <dbReference type="ARBA" id="ARBA00022989"/>
    </source>
</evidence>
<dbReference type="AlphaFoldDB" id="A0A511DME5"/>
<feature type="transmembrane region" description="Helical" evidence="9">
    <location>
        <begin position="29"/>
        <end position="51"/>
    </location>
</feature>
<dbReference type="PANTHER" id="PTHR32196">
    <property type="entry name" value="ABC TRANSPORTER PERMEASE PROTEIN YPHD-RELATED-RELATED"/>
    <property type="match status" value="1"/>
</dbReference>
<feature type="transmembrane region" description="Helical" evidence="9">
    <location>
        <begin position="186"/>
        <end position="207"/>
    </location>
</feature>
<evidence type="ECO:0000256" key="5">
    <source>
        <dbReference type="ARBA" id="ARBA00022692"/>
    </source>
</evidence>
<organism evidence="10 11">
    <name type="scientific">Pseudonocardia sulfidoxydans NBRC 16205</name>
    <dbReference type="NCBI Taxonomy" id="1223511"/>
    <lineage>
        <taxon>Bacteria</taxon>
        <taxon>Bacillati</taxon>
        <taxon>Actinomycetota</taxon>
        <taxon>Actinomycetes</taxon>
        <taxon>Pseudonocardiales</taxon>
        <taxon>Pseudonocardiaceae</taxon>
        <taxon>Pseudonocardia</taxon>
    </lineage>
</organism>
<keyword evidence="3" id="KW-1003">Cell membrane</keyword>
<keyword evidence="6 9" id="KW-1133">Transmembrane helix</keyword>
<accession>A0A511DME5</accession>
<sequence>MSATLAVTQQRAGSGANRLGLSNFLRSSITFIVFLVLFAVLSLWLGGSFLSAQDRIFDLHQNVPLLVLGLAAVTILSVNQFDLSIGGMATLTAYLSAGLYADNGFPMWLAIVASLAVGVVGGLVNALLVVKMRINAFIATIGTGGVFLGASRVYGNGTVLVPDEGLPGWFAGRESFGSFSSKVPAVVMWVVLALLLVGAVAYVVRTLRAPAATPSLRSIRVACVVVGAAVAIAIWPTITGLVPLTVAFVLLVAIVMWLMFTRTVFGRYLYATGGNPRAARLAGVKVERQTTMAFVITGLLASVAGVVLAANQGSVAVDVAQPMLLPAYAAAFLSTVLLSTGRLHVWGCILGGLFVVWIRQALIIGGVPFTWAEVVNGGVLVAAVAASRLLTSKDRR</sequence>
<dbReference type="CDD" id="cd06579">
    <property type="entry name" value="TM_PBP1_transp_AraH_like"/>
    <property type="match status" value="1"/>
</dbReference>
<feature type="transmembrane region" description="Helical" evidence="9">
    <location>
        <begin position="63"/>
        <end position="85"/>
    </location>
</feature>
<dbReference type="GO" id="GO:0005886">
    <property type="term" value="C:plasma membrane"/>
    <property type="evidence" value="ECO:0007669"/>
    <property type="project" value="UniProtKB-SubCell"/>
</dbReference>
<comment type="subcellular location">
    <subcellularLocation>
        <location evidence="1">Cell membrane</location>
        <topology evidence="1">Multi-pass membrane protein</topology>
    </subcellularLocation>
</comment>
<keyword evidence="2" id="KW-0813">Transport</keyword>
<evidence type="ECO:0000256" key="3">
    <source>
        <dbReference type="ARBA" id="ARBA00022475"/>
    </source>
</evidence>
<feature type="transmembrane region" description="Helical" evidence="9">
    <location>
        <begin position="291"/>
        <end position="313"/>
    </location>
</feature>
<evidence type="ECO:0000256" key="2">
    <source>
        <dbReference type="ARBA" id="ARBA00022448"/>
    </source>
</evidence>
<evidence type="ECO:0000313" key="11">
    <source>
        <dbReference type="Proteomes" id="UP000321685"/>
    </source>
</evidence>
<keyword evidence="11" id="KW-1185">Reference proteome</keyword>
<reference evidence="10 11" key="1">
    <citation type="submission" date="2019-07" db="EMBL/GenBank/DDBJ databases">
        <title>Whole genome shotgun sequence of Pseudonocardia sulfidoxydans NBRC 16205.</title>
        <authorList>
            <person name="Hosoyama A."/>
            <person name="Uohara A."/>
            <person name="Ohji S."/>
            <person name="Ichikawa N."/>
        </authorList>
    </citation>
    <scope>NUCLEOTIDE SEQUENCE [LARGE SCALE GENOMIC DNA]</scope>
    <source>
        <strain evidence="10 11">NBRC 16205</strain>
    </source>
</reference>
<feature type="transmembrane region" description="Helical" evidence="9">
    <location>
        <begin position="136"/>
        <end position="154"/>
    </location>
</feature>
<evidence type="ECO:0000256" key="9">
    <source>
        <dbReference type="SAM" id="Phobius"/>
    </source>
</evidence>
<proteinExistence type="predicted"/>
<dbReference type="RefSeq" id="WP_147108780.1">
    <property type="nucleotide sequence ID" value="NZ_BJVJ01000030.1"/>
</dbReference>
<feature type="transmembrane region" description="Helical" evidence="9">
    <location>
        <begin position="105"/>
        <end position="129"/>
    </location>
</feature>
<dbReference type="EMBL" id="BJVJ01000030">
    <property type="protein sequence ID" value="GEL24238.1"/>
    <property type="molecule type" value="Genomic_DNA"/>
</dbReference>
<dbReference type="PANTHER" id="PTHR32196:SF71">
    <property type="entry name" value="AUTOINDUCER 2 IMPORT SYSTEM PERMEASE PROTEIN LSRD"/>
    <property type="match status" value="1"/>
</dbReference>
<feature type="transmembrane region" description="Helical" evidence="9">
    <location>
        <begin position="369"/>
        <end position="390"/>
    </location>
</feature>
<dbReference type="Proteomes" id="UP000321685">
    <property type="component" value="Unassembled WGS sequence"/>
</dbReference>
<protein>
    <recommendedName>
        <fullName evidence="8">Autoinducer 2 import system permease protein LsrD</fullName>
    </recommendedName>
</protein>
<dbReference type="OrthoDB" id="3468954at2"/>
<evidence type="ECO:0000313" key="10">
    <source>
        <dbReference type="EMBL" id="GEL24238.1"/>
    </source>
</evidence>
<feature type="transmembrane region" description="Helical" evidence="9">
    <location>
        <begin position="319"/>
        <end position="338"/>
    </location>
</feature>
<name>A0A511DME5_9PSEU</name>
<gene>
    <name evidence="10" type="ORF">PSU4_31920</name>
</gene>
<keyword evidence="5 9" id="KW-0812">Transmembrane</keyword>
<evidence type="ECO:0000256" key="7">
    <source>
        <dbReference type="ARBA" id="ARBA00023136"/>
    </source>
</evidence>
<dbReference type="Pfam" id="PF02653">
    <property type="entry name" value="BPD_transp_2"/>
    <property type="match status" value="1"/>
</dbReference>
<evidence type="ECO:0000256" key="1">
    <source>
        <dbReference type="ARBA" id="ARBA00004651"/>
    </source>
</evidence>
<dbReference type="GO" id="GO:0022857">
    <property type="term" value="F:transmembrane transporter activity"/>
    <property type="evidence" value="ECO:0007669"/>
    <property type="project" value="InterPro"/>
</dbReference>
<keyword evidence="7 9" id="KW-0472">Membrane</keyword>
<feature type="transmembrane region" description="Helical" evidence="9">
    <location>
        <begin position="345"/>
        <end position="363"/>
    </location>
</feature>
<keyword evidence="4" id="KW-0997">Cell inner membrane</keyword>
<evidence type="ECO:0000256" key="4">
    <source>
        <dbReference type="ARBA" id="ARBA00022519"/>
    </source>
</evidence>
<dbReference type="InterPro" id="IPR001851">
    <property type="entry name" value="ABC_transp_permease"/>
</dbReference>
<evidence type="ECO:0000256" key="8">
    <source>
        <dbReference type="ARBA" id="ARBA00039381"/>
    </source>
</evidence>
<comment type="caution">
    <text evidence="10">The sequence shown here is derived from an EMBL/GenBank/DDBJ whole genome shotgun (WGS) entry which is preliminary data.</text>
</comment>